<feature type="transmembrane region" description="Helical" evidence="1">
    <location>
        <begin position="80"/>
        <end position="99"/>
    </location>
</feature>
<dbReference type="KEGG" id="lhf:JCM16775_0546"/>
<gene>
    <name evidence="2" type="ORF">JCM16775_0546</name>
</gene>
<accession>A0A510JHI1</accession>
<evidence type="ECO:0000313" key="3">
    <source>
        <dbReference type="Proteomes" id="UP000321892"/>
    </source>
</evidence>
<evidence type="ECO:0000256" key="1">
    <source>
        <dbReference type="SAM" id="Phobius"/>
    </source>
</evidence>
<sequence>MEIYKLSFITIVLFMIHEFEEIIFIKKFIEKNKVVKDMKNELFVKKKESYPSTETTSLMIAQEFIILSTLLFMASEFRMYEIVLSLFIVYIVHLVPHIYDALRYRKFSPGSRTSFIIFPLGILMIWNVILNKEINFVIFILCVIIIGFLMILNLIFLHKISKKIDKYLQK</sequence>
<feature type="transmembrane region" description="Helical" evidence="1">
    <location>
        <begin position="136"/>
        <end position="157"/>
    </location>
</feature>
<keyword evidence="3" id="KW-1185">Reference proteome</keyword>
<dbReference type="OrthoDB" id="80411at2"/>
<dbReference type="InterPro" id="IPR025671">
    <property type="entry name" value="HXXEE"/>
</dbReference>
<keyword evidence="1" id="KW-0472">Membrane</keyword>
<organism evidence="2 3">
    <name type="scientific">Leptotrichia hofstadii</name>
    <dbReference type="NCBI Taxonomy" id="157688"/>
    <lineage>
        <taxon>Bacteria</taxon>
        <taxon>Fusobacteriati</taxon>
        <taxon>Fusobacteriota</taxon>
        <taxon>Fusobacteriia</taxon>
        <taxon>Fusobacteriales</taxon>
        <taxon>Leptotrichiaceae</taxon>
        <taxon>Leptotrichia</taxon>
    </lineage>
</organism>
<protein>
    <recommendedName>
        <fullName evidence="4">HXXEE domain-containing protein</fullName>
    </recommendedName>
</protein>
<feature type="transmembrane region" description="Helical" evidence="1">
    <location>
        <begin position="111"/>
        <end position="130"/>
    </location>
</feature>
<keyword evidence="1" id="KW-1133">Transmembrane helix</keyword>
<keyword evidence="1" id="KW-0812">Transmembrane</keyword>
<name>A0A510JHI1_9FUSO</name>
<dbReference type="Proteomes" id="UP000321892">
    <property type="component" value="Chromosome"/>
</dbReference>
<evidence type="ECO:0000313" key="2">
    <source>
        <dbReference type="EMBL" id="BBM37851.1"/>
    </source>
</evidence>
<dbReference type="Pfam" id="PF13787">
    <property type="entry name" value="HXXEE"/>
    <property type="match status" value="1"/>
</dbReference>
<reference evidence="2 3" key="1">
    <citation type="submission" date="2019-07" db="EMBL/GenBank/DDBJ databases">
        <title>Complete Genome Sequence of Leptotrichia hofstadii Strain JCM16775.</title>
        <authorList>
            <person name="Watanabe S."/>
            <person name="Cui L."/>
        </authorList>
    </citation>
    <scope>NUCLEOTIDE SEQUENCE [LARGE SCALE GENOMIC DNA]</scope>
    <source>
        <strain evidence="2 3">JCM16775</strain>
    </source>
</reference>
<dbReference type="AlphaFoldDB" id="A0A510JHI1"/>
<dbReference type="EMBL" id="AP019823">
    <property type="protein sequence ID" value="BBM37851.1"/>
    <property type="molecule type" value="Genomic_DNA"/>
</dbReference>
<evidence type="ECO:0008006" key="4">
    <source>
        <dbReference type="Google" id="ProtNLM"/>
    </source>
</evidence>
<proteinExistence type="predicted"/>
<dbReference type="RefSeq" id="WP_026745800.1">
    <property type="nucleotide sequence ID" value="NZ_AP019823.1"/>
</dbReference>